<dbReference type="PIRSF" id="PIRSF005624">
    <property type="entry name" value="Ni-bind_GTPase"/>
    <property type="match status" value="1"/>
</dbReference>
<dbReference type="KEGG" id="ftj:FTUN_2494"/>
<dbReference type="Pfam" id="PF02492">
    <property type="entry name" value="cobW"/>
    <property type="match status" value="1"/>
</dbReference>
<keyword evidence="4" id="KW-0547">Nucleotide-binding</keyword>
<evidence type="ECO:0000259" key="8">
    <source>
        <dbReference type="Pfam" id="PF02492"/>
    </source>
</evidence>
<dbReference type="InterPro" id="IPR027417">
    <property type="entry name" value="P-loop_NTPase"/>
</dbReference>
<dbReference type="Proteomes" id="UP000503447">
    <property type="component" value="Chromosome"/>
</dbReference>
<keyword evidence="2" id="KW-0533">Nickel</keyword>
<organism evidence="9 10">
    <name type="scientific">Frigoriglobus tundricola</name>
    <dbReference type="NCBI Taxonomy" id="2774151"/>
    <lineage>
        <taxon>Bacteria</taxon>
        <taxon>Pseudomonadati</taxon>
        <taxon>Planctomycetota</taxon>
        <taxon>Planctomycetia</taxon>
        <taxon>Gemmatales</taxon>
        <taxon>Gemmataceae</taxon>
        <taxon>Frigoriglobus</taxon>
    </lineage>
</organism>
<keyword evidence="10" id="KW-1185">Reference proteome</keyword>
<dbReference type="AlphaFoldDB" id="A0A6M5YLZ1"/>
<keyword evidence="3" id="KW-0479">Metal-binding</keyword>
<evidence type="ECO:0000256" key="7">
    <source>
        <dbReference type="ARBA" id="ARBA00023134"/>
    </source>
</evidence>
<dbReference type="InterPro" id="IPR004392">
    <property type="entry name" value="Hyd_mat_HypB"/>
</dbReference>
<evidence type="ECO:0000256" key="5">
    <source>
        <dbReference type="ARBA" id="ARBA00022801"/>
    </source>
</evidence>
<reference evidence="10" key="1">
    <citation type="submission" date="2020-05" db="EMBL/GenBank/DDBJ databases">
        <title>Frigoriglobus tundricola gen. nov., sp. nov., a psychrotolerant cellulolytic planctomycete of the family Gemmataceae with two divergent copies of 16S rRNA gene.</title>
        <authorList>
            <person name="Kulichevskaya I.S."/>
            <person name="Ivanova A.A."/>
            <person name="Naumoff D.G."/>
            <person name="Beletsky A.V."/>
            <person name="Rijpstra W.I.C."/>
            <person name="Sinninghe Damste J.S."/>
            <person name="Mardanov A.V."/>
            <person name="Ravin N.V."/>
            <person name="Dedysh S.N."/>
        </authorList>
    </citation>
    <scope>NUCLEOTIDE SEQUENCE [LARGE SCALE GENOMIC DNA]</scope>
    <source>
        <strain evidence="10">PL17</strain>
    </source>
</reference>
<evidence type="ECO:0000256" key="3">
    <source>
        <dbReference type="ARBA" id="ARBA00022723"/>
    </source>
</evidence>
<dbReference type="GO" id="GO:0051604">
    <property type="term" value="P:protein maturation"/>
    <property type="evidence" value="ECO:0007669"/>
    <property type="project" value="InterPro"/>
</dbReference>
<keyword evidence="6" id="KW-0862">Zinc</keyword>
<dbReference type="PANTHER" id="PTHR30134:SF2">
    <property type="entry name" value="HYDROGENASE MATURATION FACTOR HYPB"/>
    <property type="match status" value="1"/>
</dbReference>
<dbReference type="GO" id="GO:0008270">
    <property type="term" value="F:zinc ion binding"/>
    <property type="evidence" value="ECO:0007669"/>
    <property type="project" value="TreeGrafter"/>
</dbReference>
<dbReference type="SUPFAM" id="SSF52540">
    <property type="entry name" value="P-loop containing nucleoside triphosphate hydrolases"/>
    <property type="match status" value="1"/>
</dbReference>
<feature type="domain" description="CobW/HypB/UreG nucleotide-binding" evidence="8">
    <location>
        <begin position="35"/>
        <end position="196"/>
    </location>
</feature>
<sequence>MSTPRILEVRKGLLKKNDELAAGLRARFAAAGTFVVNLVSSPGTGKTLFLERTLAALRARGCAPAALVGDLETDNDAVRLARSGAPVRQINTHGICHLEADMVGAHLAGWDLAEFDFLFVENVGNLVCTSSYDLGERLRVVLLSVTEGEDKPLKYPTLFNTGDVAVITKWDLAAACEFDRAAAWRNVHAVRPGLPILEVSAKTGYGMDAWLALLEARRGAAPDRAAAPVPTT</sequence>
<dbReference type="PANTHER" id="PTHR30134">
    <property type="entry name" value="HYDROGENASE PROTEIN ASSEMBLY PROTEIN, NICKEL CHAPERONE"/>
    <property type="match status" value="1"/>
</dbReference>
<accession>A0A6M5YLZ1</accession>
<dbReference type="EMBL" id="CP053452">
    <property type="protein sequence ID" value="QJW94968.1"/>
    <property type="molecule type" value="Genomic_DNA"/>
</dbReference>
<dbReference type="NCBIfam" id="TIGR00073">
    <property type="entry name" value="hypB"/>
    <property type="match status" value="1"/>
</dbReference>
<evidence type="ECO:0000256" key="4">
    <source>
        <dbReference type="ARBA" id="ARBA00022741"/>
    </source>
</evidence>
<proteinExistence type="inferred from homology"/>
<name>A0A6M5YLZ1_9BACT</name>
<evidence type="ECO:0000256" key="1">
    <source>
        <dbReference type="ARBA" id="ARBA00006211"/>
    </source>
</evidence>
<evidence type="ECO:0000313" key="9">
    <source>
        <dbReference type="EMBL" id="QJW94968.1"/>
    </source>
</evidence>
<comment type="similarity">
    <text evidence="1">Belongs to the SIMIBI class G3E GTPase family. HypB/HupM subfamily.</text>
</comment>
<evidence type="ECO:0000256" key="2">
    <source>
        <dbReference type="ARBA" id="ARBA00022596"/>
    </source>
</evidence>
<dbReference type="GO" id="GO:0005525">
    <property type="term" value="F:GTP binding"/>
    <property type="evidence" value="ECO:0007669"/>
    <property type="project" value="UniProtKB-KW"/>
</dbReference>
<dbReference type="Gene3D" id="3.40.50.300">
    <property type="entry name" value="P-loop containing nucleotide triphosphate hydrolases"/>
    <property type="match status" value="1"/>
</dbReference>
<protein>
    <submittedName>
        <fullName evidence="9">[NiFe] hydrogenase nickel incorporation-associated protein HypB</fullName>
    </submittedName>
</protein>
<dbReference type="InterPro" id="IPR003495">
    <property type="entry name" value="CobW/HypB/UreG_nucleotide-bd"/>
</dbReference>
<keyword evidence="7" id="KW-0342">GTP-binding</keyword>
<evidence type="ECO:0000256" key="6">
    <source>
        <dbReference type="ARBA" id="ARBA00022833"/>
    </source>
</evidence>
<dbReference type="GO" id="GO:0003924">
    <property type="term" value="F:GTPase activity"/>
    <property type="evidence" value="ECO:0007669"/>
    <property type="project" value="InterPro"/>
</dbReference>
<dbReference type="GO" id="GO:0016151">
    <property type="term" value="F:nickel cation binding"/>
    <property type="evidence" value="ECO:0007669"/>
    <property type="project" value="InterPro"/>
</dbReference>
<dbReference type="RefSeq" id="WP_171470853.1">
    <property type="nucleotide sequence ID" value="NZ_CP053452.2"/>
</dbReference>
<keyword evidence="5" id="KW-0378">Hydrolase</keyword>
<gene>
    <name evidence="9" type="ORF">FTUN_2494</name>
</gene>
<evidence type="ECO:0000313" key="10">
    <source>
        <dbReference type="Proteomes" id="UP000503447"/>
    </source>
</evidence>